<accession>A0A3S2VKC1</accession>
<comment type="caution">
    <text evidence="1">The sequence shown here is derived from an EMBL/GenBank/DDBJ whole genome shotgun (WGS) entry which is preliminary data.</text>
</comment>
<dbReference type="OrthoDB" id="4319198at2"/>
<evidence type="ECO:0000313" key="1">
    <source>
        <dbReference type="EMBL" id="RVU14834.1"/>
    </source>
</evidence>
<organism evidence="1 2">
    <name type="scientific">Streptomyces antnestii</name>
    <dbReference type="NCBI Taxonomy" id="2494256"/>
    <lineage>
        <taxon>Bacteria</taxon>
        <taxon>Bacillati</taxon>
        <taxon>Actinomycetota</taxon>
        <taxon>Actinomycetes</taxon>
        <taxon>Kitasatosporales</taxon>
        <taxon>Streptomycetaceae</taxon>
        <taxon>Streptomyces</taxon>
    </lineage>
</organism>
<protein>
    <submittedName>
        <fullName evidence="1">Uncharacterized protein</fullName>
    </submittedName>
</protein>
<dbReference type="Proteomes" id="UP000283128">
    <property type="component" value="Unassembled WGS sequence"/>
</dbReference>
<proteinExistence type="predicted"/>
<keyword evidence="2" id="KW-1185">Reference proteome</keyword>
<gene>
    <name evidence="1" type="ORF">EOT10_40200</name>
</gene>
<reference evidence="1 2" key="1">
    <citation type="submission" date="2019-01" db="EMBL/GenBank/DDBJ databases">
        <title>Genome sequences of Streptomyces and Rhizobium isolates collected from root and soil.</title>
        <authorList>
            <person name="Chhettri S."/>
            <person name="Sevigny J.L."/>
            <person name="Sen A."/>
            <person name="Ennis N."/>
            <person name="Tisa L."/>
        </authorList>
    </citation>
    <scope>NUCLEOTIDE SEQUENCE [LARGE SCALE GENOMIC DNA]</scope>
    <source>
        <strain evidence="1 2">San01</strain>
    </source>
</reference>
<dbReference type="AlphaFoldDB" id="A0A3S2VKC1"/>
<name>A0A3S2VKC1_9ACTN</name>
<dbReference type="EMBL" id="RZYA01000038">
    <property type="protein sequence ID" value="RVU14834.1"/>
    <property type="molecule type" value="Genomic_DNA"/>
</dbReference>
<evidence type="ECO:0000313" key="2">
    <source>
        <dbReference type="Proteomes" id="UP000283128"/>
    </source>
</evidence>
<sequence length="79" mass="8737">MDEPKLDFVMTNHQARAIKAGDEDDGLLGKMRTAQLPATEHPTALAAVDRLLAVAGGAHRLGQTWWQKVLRHAPLSERR</sequence>